<gene>
    <name evidence="2" type="ORF">ACFPFU_08460</name>
</gene>
<dbReference type="Gene3D" id="1.10.40.40">
    <property type="entry name" value="Deoxyribonucleotidase, domain 2"/>
    <property type="match status" value="1"/>
</dbReference>
<dbReference type="InterPro" id="IPR010708">
    <property type="entry name" value="5'(3')-deoxyribonucleotidase"/>
</dbReference>
<dbReference type="Proteomes" id="UP001595818">
    <property type="component" value="Unassembled WGS sequence"/>
</dbReference>
<organism evidence="2 3">
    <name type="scientific">Negadavirga shengliensis</name>
    <dbReference type="NCBI Taxonomy" id="1389218"/>
    <lineage>
        <taxon>Bacteria</taxon>
        <taxon>Pseudomonadati</taxon>
        <taxon>Bacteroidota</taxon>
        <taxon>Cytophagia</taxon>
        <taxon>Cytophagales</taxon>
        <taxon>Cyclobacteriaceae</taxon>
        <taxon>Negadavirga</taxon>
    </lineage>
</organism>
<dbReference type="InterPro" id="IPR036412">
    <property type="entry name" value="HAD-like_sf"/>
</dbReference>
<dbReference type="PANTHER" id="PTHR16504:SF4">
    <property type="entry name" value="5'(3')-DEOXYRIBONUCLEOTIDASE"/>
    <property type="match status" value="1"/>
</dbReference>
<accession>A0ABV9SZ97</accession>
<comment type="similarity">
    <text evidence="1">Belongs to the 5'(3')-deoxyribonucleotidase family.</text>
</comment>
<keyword evidence="3" id="KW-1185">Reference proteome</keyword>
<dbReference type="SFLD" id="SFLDS00003">
    <property type="entry name" value="Haloacid_Dehalogenase"/>
    <property type="match status" value="1"/>
</dbReference>
<name>A0ABV9SZ97_9BACT</name>
<dbReference type="SFLD" id="SFLDG01126">
    <property type="entry name" value="C1.2:_Nucleotidase_Like"/>
    <property type="match status" value="1"/>
</dbReference>
<comment type="caution">
    <text evidence="2">The sequence shown here is derived from an EMBL/GenBank/DDBJ whole genome shotgun (WGS) entry which is preliminary data.</text>
</comment>
<evidence type="ECO:0000313" key="2">
    <source>
        <dbReference type="EMBL" id="MFC4871714.1"/>
    </source>
</evidence>
<sequence>MEKIAVDMDGVLADVYHQFIQMHFEESGVLLQEKDLEGLTEYEAFPHILKHVHTPGFFRTAPLISDSQEILEKLNHKYEVFIVSAATEFPLSLAEKQAWLNEHFPFIDWKHMVFCGSKEIIKADIMIDDHFKNLDFFEGQTFLFTQPHNTHKVNGKHKRVHSWKDIEHFLI</sequence>
<dbReference type="SUPFAM" id="SSF56784">
    <property type="entry name" value="HAD-like"/>
    <property type="match status" value="1"/>
</dbReference>
<protein>
    <submittedName>
        <fullName evidence="2">5'(3')-deoxyribonucleotidase</fullName>
    </submittedName>
</protein>
<dbReference type="PANTHER" id="PTHR16504">
    <property type="entry name" value="5'(3')-DEOXYRIBONUCLEOTIDASE"/>
    <property type="match status" value="1"/>
</dbReference>
<dbReference type="Gene3D" id="3.40.50.1000">
    <property type="entry name" value="HAD superfamily/HAD-like"/>
    <property type="match status" value="1"/>
</dbReference>
<evidence type="ECO:0000256" key="1">
    <source>
        <dbReference type="ARBA" id="ARBA00009589"/>
    </source>
</evidence>
<dbReference type="Pfam" id="PF06941">
    <property type="entry name" value="NT5C"/>
    <property type="match status" value="1"/>
</dbReference>
<dbReference type="EMBL" id="JBHSJJ010000004">
    <property type="protein sequence ID" value="MFC4871714.1"/>
    <property type="molecule type" value="Genomic_DNA"/>
</dbReference>
<reference evidence="3" key="1">
    <citation type="journal article" date="2019" name="Int. J. Syst. Evol. Microbiol.">
        <title>The Global Catalogue of Microorganisms (GCM) 10K type strain sequencing project: providing services to taxonomists for standard genome sequencing and annotation.</title>
        <authorList>
            <consortium name="The Broad Institute Genomics Platform"/>
            <consortium name="The Broad Institute Genome Sequencing Center for Infectious Disease"/>
            <person name="Wu L."/>
            <person name="Ma J."/>
        </authorList>
    </citation>
    <scope>NUCLEOTIDE SEQUENCE [LARGE SCALE GENOMIC DNA]</scope>
    <source>
        <strain evidence="3">CGMCC 4.7466</strain>
    </source>
</reference>
<dbReference type="SFLD" id="SFLDG01146">
    <property type="entry name" value="C1.2.2"/>
    <property type="match status" value="1"/>
</dbReference>
<evidence type="ECO:0000313" key="3">
    <source>
        <dbReference type="Proteomes" id="UP001595818"/>
    </source>
</evidence>
<dbReference type="InterPro" id="IPR023214">
    <property type="entry name" value="HAD_sf"/>
</dbReference>
<proteinExistence type="inferred from homology"/>
<dbReference type="RefSeq" id="WP_377063451.1">
    <property type="nucleotide sequence ID" value="NZ_JBHSJJ010000004.1"/>
</dbReference>